<gene>
    <name evidence="1" type="ORF">R3P38DRAFT_2857145</name>
</gene>
<accession>A0AAW0DII8</accession>
<reference evidence="1 2" key="1">
    <citation type="journal article" date="2024" name="J Genomics">
        <title>Draft genome sequencing and assembly of Favolaschia claudopus CIRM-BRFM 2984 isolated from oak limbs.</title>
        <authorList>
            <person name="Navarro D."/>
            <person name="Drula E."/>
            <person name="Chaduli D."/>
            <person name="Cazenave R."/>
            <person name="Ahrendt S."/>
            <person name="Wang J."/>
            <person name="Lipzen A."/>
            <person name="Daum C."/>
            <person name="Barry K."/>
            <person name="Grigoriev I.V."/>
            <person name="Favel A."/>
            <person name="Rosso M.N."/>
            <person name="Martin F."/>
        </authorList>
    </citation>
    <scope>NUCLEOTIDE SEQUENCE [LARGE SCALE GENOMIC DNA]</scope>
    <source>
        <strain evidence="1 2">CIRM-BRFM 2984</strain>
    </source>
</reference>
<evidence type="ECO:0000313" key="1">
    <source>
        <dbReference type="EMBL" id="KAK7051732.1"/>
    </source>
</evidence>
<dbReference type="AlphaFoldDB" id="A0AAW0DII8"/>
<name>A0AAW0DII8_9AGAR</name>
<organism evidence="1 2">
    <name type="scientific">Favolaschia claudopus</name>
    <dbReference type="NCBI Taxonomy" id="2862362"/>
    <lineage>
        <taxon>Eukaryota</taxon>
        <taxon>Fungi</taxon>
        <taxon>Dikarya</taxon>
        <taxon>Basidiomycota</taxon>
        <taxon>Agaricomycotina</taxon>
        <taxon>Agaricomycetes</taxon>
        <taxon>Agaricomycetidae</taxon>
        <taxon>Agaricales</taxon>
        <taxon>Marasmiineae</taxon>
        <taxon>Mycenaceae</taxon>
        <taxon>Favolaschia</taxon>
    </lineage>
</organism>
<proteinExistence type="predicted"/>
<keyword evidence="2" id="KW-1185">Reference proteome</keyword>
<protein>
    <submittedName>
        <fullName evidence="1">Uncharacterized protein</fullName>
    </submittedName>
</protein>
<sequence length="71" mass="7992">MEQDPEGRQGYLLCQCRSYDCGSQIWKANDGRILKGKWVSKSTKGRHKIRDEELVAEGALPPVRTSENPSS</sequence>
<dbReference type="Proteomes" id="UP001362999">
    <property type="component" value="Unassembled WGS sequence"/>
</dbReference>
<evidence type="ECO:0000313" key="2">
    <source>
        <dbReference type="Proteomes" id="UP001362999"/>
    </source>
</evidence>
<comment type="caution">
    <text evidence="1">The sequence shown here is derived from an EMBL/GenBank/DDBJ whole genome shotgun (WGS) entry which is preliminary data.</text>
</comment>
<dbReference type="EMBL" id="JAWWNJ010000007">
    <property type="protein sequence ID" value="KAK7051732.1"/>
    <property type="molecule type" value="Genomic_DNA"/>
</dbReference>